<dbReference type="InterPro" id="IPR044691">
    <property type="entry name" value="DCC1_Trx"/>
</dbReference>
<organism evidence="1 2">
    <name type="scientific">Polynucleobacter duraquae</name>
    <dbReference type="NCBI Taxonomy" id="1835254"/>
    <lineage>
        <taxon>Bacteria</taxon>
        <taxon>Pseudomonadati</taxon>
        <taxon>Pseudomonadota</taxon>
        <taxon>Betaproteobacteria</taxon>
        <taxon>Burkholderiales</taxon>
        <taxon>Burkholderiaceae</taxon>
        <taxon>Polynucleobacter</taxon>
    </lineage>
</organism>
<sequence>MKKLTMFYDGLCPLCQAEILFLSDRNQAGLLSFVDVNSNRYNADEVGVSCQQALDSMYAQYDDGELINGVDVFSAAYARANLPKLAWLFSRSSLRPILTLAYRFFAKNRHAISGLFGPSALWLVNTTRKHK</sequence>
<dbReference type="STRING" id="1835254.CL55_00016480"/>
<dbReference type="PANTHER" id="PTHR34290">
    <property type="entry name" value="SI:CH73-390P7.2"/>
    <property type="match status" value="1"/>
</dbReference>
<dbReference type="KEGG" id="pdq:CL55_00016480"/>
<proteinExistence type="predicted"/>
<dbReference type="InterPro" id="IPR007263">
    <property type="entry name" value="DCC1-like"/>
</dbReference>
<dbReference type="Pfam" id="PF04134">
    <property type="entry name" value="DCC1-like"/>
    <property type="match status" value="1"/>
</dbReference>
<dbReference type="Proteomes" id="UP000061135">
    <property type="component" value="Chromosome"/>
</dbReference>
<keyword evidence="2" id="KW-1185">Reference proteome</keyword>
<name>A0A0E3ZN72_9BURK</name>
<gene>
    <name evidence="1" type="ORF">CL55_00016480</name>
</gene>
<dbReference type="GO" id="GO:0015035">
    <property type="term" value="F:protein-disulfide reductase activity"/>
    <property type="evidence" value="ECO:0007669"/>
    <property type="project" value="InterPro"/>
</dbReference>
<evidence type="ECO:0000313" key="1">
    <source>
        <dbReference type="EMBL" id="AKD25981.1"/>
    </source>
</evidence>
<dbReference type="EMBL" id="CP007501">
    <property type="protein sequence ID" value="AKD25981.1"/>
    <property type="molecule type" value="Genomic_DNA"/>
</dbReference>
<dbReference type="PANTHER" id="PTHR34290:SF2">
    <property type="entry name" value="OS04G0668800 PROTEIN"/>
    <property type="match status" value="1"/>
</dbReference>
<dbReference type="RefSeq" id="WP_205621268.1">
    <property type="nucleotide sequence ID" value="NZ_CP007501.1"/>
</dbReference>
<dbReference type="HOGENOM" id="CLU_086500_2_1_4"/>
<reference evidence="1 2" key="1">
    <citation type="submission" date="2014-03" db="EMBL/GenBank/DDBJ databases">
        <title>Genome of Polynucleobacter strain MWH-MoK4.</title>
        <authorList>
            <person name="Hahn M.W."/>
        </authorList>
    </citation>
    <scope>NUCLEOTIDE SEQUENCE [LARGE SCALE GENOMIC DNA]</scope>
    <source>
        <strain evidence="1 2">MWH-MoK4</strain>
    </source>
</reference>
<protein>
    <recommendedName>
        <fullName evidence="3">Thiol-disulfide oxidoreductase DCC</fullName>
    </recommendedName>
</protein>
<dbReference type="AlphaFoldDB" id="A0A0E3ZN72"/>
<accession>A0A0E3ZN72</accession>
<evidence type="ECO:0008006" key="3">
    <source>
        <dbReference type="Google" id="ProtNLM"/>
    </source>
</evidence>
<evidence type="ECO:0000313" key="2">
    <source>
        <dbReference type="Proteomes" id="UP000061135"/>
    </source>
</evidence>
<dbReference type="PATRIC" id="fig|576611.7.peg.1674"/>